<name>A0A1D9MEU8_9RHOB</name>
<reference evidence="1 2" key="1">
    <citation type="submission" date="2016-10" db="EMBL/GenBank/DDBJ databases">
        <title>Rhodobacter sp. LPB0142, isolated from sea water.</title>
        <authorList>
            <person name="Kim E."/>
            <person name="Yi H."/>
        </authorList>
    </citation>
    <scope>NUCLEOTIDE SEQUENCE [LARGE SCALE GENOMIC DNA]</scope>
    <source>
        <strain evidence="1 2">LPB0142</strain>
    </source>
</reference>
<keyword evidence="2" id="KW-1185">Reference proteome</keyword>
<evidence type="ECO:0000313" key="2">
    <source>
        <dbReference type="Proteomes" id="UP000176562"/>
    </source>
</evidence>
<accession>A0A1D9MEU8</accession>
<gene>
    <name evidence="1" type="ORF">LPB142_14420</name>
</gene>
<evidence type="ECO:0008006" key="3">
    <source>
        <dbReference type="Google" id="ProtNLM"/>
    </source>
</evidence>
<dbReference type="RefSeq" id="WP_071166775.1">
    <property type="nucleotide sequence ID" value="NZ_CP017781.1"/>
</dbReference>
<protein>
    <recommendedName>
        <fullName evidence="3">Polysaccharide pyruvyl transferase domain-containing protein</fullName>
    </recommendedName>
</protein>
<dbReference type="EMBL" id="CP017781">
    <property type="protein sequence ID" value="AOZ70372.1"/>
    <property type="molecule type" value="Genomic_DNA"/>
</dbReference>
<sequence length="242" mass="26396">MIETVFQHLRETENVGDRACSPGLWRDFGEASFAHLGAEVPPCRRAIFGGGQVFRQAAEAALRARAARRRVLWGVGISGAQAAGLLFDLLAEHTLISSRNWGVPGCDYVPCASLLSPLFDAPPLPQTEVVCFWHATKSGPIITPEAFPARRNHGGTMAEAVAHLARGETVVTNSYHGTLWAMALERRVLCVPFSEKFSGFRDPPAMAAPESWPEALAKAERRDILEEGRAANQAFYEKVMAL</sequence>
<dbReference type="Proteomes" id="UP000176562">
    <property type="component" value="Chromosome"/>
</dbReference>
<organism evidence="1 2">
    <name type="scientific">Rhodobacter xanthinilyticus</name>
    <dbReference type="NCBI Taxonomy" id="1850250"/>
    <lineage>
        <taxon>Bacteria</taxon>
        <taxon>Pseudomonadati</taxon>
        <taxon>Pseudomonadota</taxon>
        <taxon>Alphaproteobacteria</taxon>
        <taxon>Rhodobacterales</taxon>
        <taxon>Rhodobacter group</taxon>
        <taxon>Rhodobacter</taxon>
    </lineage>
</organism>
<evidence type="ECO:0000313" key="1">
    <source>
        <dbReference type="EMBL" id="AOZ70372.1"/>
    </source>
</evidence>
<proteinExistence type="predicted"/>
<dbReference type="KEGG" id="rhp:LPB142_14420"/>
<dbReference type="STRING" id="1850250.LPB142_14420"/>
<dbReference type="AlphaFoldDB" id="A0A1D9MEU8"/>